<feature type="compositionally biased region" description="Polar residues" evidence="1">
    <location>
        <begin position="485"/>
        <end position="500"/>
    </location>
</feature>
<accession>A0A9P6T2Y3</accession>
<feature type="region of interest" description="Disordered" evidence="1">
    <location>
        <begin position="49"/>
        <end position="183"/>
    </location>
</feature>
<dbReference type="Proteomes" id="UP000703661">
    <property type="component" value="Unassembled WGS sequence"/>
</dbReference>
<keyword evidence="3" id="KW-1185">Reference proteome</keyword>
<protein>
    <recommendedName>
        <fullName evidence="4">RRM domain-containing protein</fullName>
    </recommendedName>
</protein>
<evidence type="ECO:0000313" key="3">
    <source>
        <dbReference type="Proteomes" id="UP000703661"/>
    </source>
</evidence>
<feature type="compositionally biased region" description="Polar residues" evidence="1">
    <location>
        <begin position="388"/>
        <end position="398"/>
    </location>
</feature>
<gene>
    <name evidence="2" type="ORF">BGZ80_004870</name>
</gene>
<feature type="compositionally biased region" description="Basic and acidic residues" evidence="1">
    <location>
        <begin position="501"/>
        <end position="522"/>
    </location>
</feature>
<feature type="compositionally biased region" description="Basic and acidic residues" evidence="1">
    <location>
        <begin position="470"/>
        <end position="480"/>
    </location>
</feature>
<organism evidence="2 3">
    <name type="scientific">Entomortierella chlamydospora</name>
    <dbReference type="NCBI Taxonomy" id="101097"/>
    <lineage>
        <taxon>Eukaryota</taxon>
        <taxon>Fungi</taxon>
        <taxon>Fungi incertae sedis</taxon>
        <taxon>Mucoromycota</taxon>
        <taxon>Mortierellomycotina</taxon>
        <taxon>Mortierellomycetes</taxon>
        <taxon>Mortierellales</taxon>
        <taxon>Mortierellaceae</taxon>
        <taxon>Entomortierella</taxon>
    </lineage>
</organism>
<dbReference type="AlphaFoldDB" id="A0A9P6T2Y3"/>
<name>A0A9P6T2Y3_9FUNG</name>
<feature type="compositionally biased region" description="Polar residues" evidence="1">
    <location>
        <begin position="130"/>
        <end position="141"/>
    </location>
</feature>
<feature type="compositionally biased region" description="Basic and acidic residues" evidence="1">
    <location>
        <begin position="359"/>
        <end position="387"/>
    </location>
</feature>
<dbReference type="EMBL" id="JAAAID010000244">
    <property type="protein sequence ID" value="KAG0020038.1"/>
    <property type="molecule type" value="Genomic_DNA"/>
</dbReference>
<evidence type="ECO:0000256" key="1">
    <source>
        <dbReference type="SAM" id="MobiDB-lite"/>
    </source>
</evidence>
<feature type="compositionally biased region" description="Low complexity" evidence="1">
    <location>
        <begin position="106"/>
        <end position="123"/>
    </location>
</feature>
<feature type="compositionally biased region" description="Low complexity" evidence="1">
    <location>
        <begin position="425"/>
        <end position="436"/>
    </location>
</feature>
<evidence type="ECO:0000313" key="2">
    <source>
        <dbReference type="EMBL" id="KAG0020038.1"/>
    </source>
</evidence>
<comment type="caution">
    <text evidence="2">The sequence shown here is derived from an EMBL/GenBank/DDBJ whole genome shotgun (WGS) entry which is preliminary data.</text>
</comment>
<evidence type="ECO:0008006" key="4">
    <source>
        <dbReference type="Google" id="ProtNLM"/>
    </source>
</evidence>
<proteinExistence type="predicted"/>
<feature type="region of interest" description="Disordered" evidence="1">
    <location>
        <begin position="299"/>
        <end position="538"/>
    </location>
</feature>
<feature type="compositionally biased region" description="Acidic residues" evidence="1">
    <location>
        <begin position="49"/>
        <end position="61"/>
    </location>
</feature>
<sequence length="613" mass="65693">MSSSGEKDSGSKTGASKEMLDLYDGTDDLLDYGDTYDLDTELLDIDLAEGEEFDLGPEDDLLLNAPETSAKSDGTEGKDAGDSESAQNGDATNVDVPEYANECTDDPTQSTSTSSDVNDNNTQVGKRNDQSVQNQPNQGQRDGNFGGYNRQLNNGRPPYSASSPRGGHGRGGPGGMRGRGQGYMGMGRGNFQGGAGMGHHSMMGMNMGMNMGMGVNGMGVNPAMAQGMNLGVNMNMNMGMMGMAGAHFPGDGYGNQGMGYPYGRGSGMDANRMNPDVGGMNVRGPGVVGQGRTIHINPKFQNRVGIPPIAGQGIPSSDRSQYPQQQQQQQQYQQQQRSQSQDSSRGQSRAWESKSSSLPRDDRNDRNDRNDDRYEQRHSGRDDRGSNYDRSNNLASSRSPDRGTRDSGDSYRPLARSDRDERSASARSSSDRTAQSDMRRGSPSQQQSSLGARGRSPHGGGITSRLGLKRSGEGLDDSYKAHKSSGVSTPRGEQTRASNTTDKDTESVSFLRDKRGPTEFSRDASMGSNRGGGDANPKGFVKMENVPESLSDASIRKLADGISGVDRVLTISKKGDRIVTLGFASVDEAKFFRRQINRTTIEGSLVTVTLASS</sequence>
<feature type="compositionally biased region" description="Low complexity" evidence="1">
    <location>
        <begin position="315"/>
        <end position="349"/>
    </location>
</feature>
<feature type="compositionally biased region" description="Gly residues" evidence="1">
    <location>
        <begin position="169"/>
        <end position="183"/>
    </location>
</feature>
<reference evidence="2" key="1">
    <citation type="journal article" date="2020" name="Fungal Divers.">
        <title>Resolving the Mortierellaceae phylogeny through synthesis of multi-gene phylogenetics and phylogenomics.</title>
        <authorList>
            <person name="Vandepol N."/>
            <person name="Liber J."/>
            <person name="Desiro A."/>
            <person name="Na H."/>
            <person name="Kennedy M."/>
            <person name="Barry K."/>
            <person name="Grigoriev I.V."/>
            <person name="Miller A.N."/>
            <person name="O'Donnell K."/>
            <person name="Stajich J.E."/>
            <person name="Bonito G."/>
        </authorList>
    </citation>
    <scope>NUCLEOTIDE SEQUENCE</scope>
    <source>
        <strain evidence="2">NRRL 2769</strain>
    </source>
</reference>
<feature type="compositionally biased region" description="Basic and acidic residues" evidence="1">
    <location>
        <begin position="399"/>
        <end position="424"/>
    </location>
</feature>